<keyword evidence="3" id="KW-1185">Reference proteome</keyword>
<evidence type="ECO:0000313" key="3">
    <source>
        <dbReference type="Proteomes" id="UP000297872"/>
    </source>
</evidence>
<evidence type="ECO:0000259" key="1">
    <source>
        <dbReference type="Pfam" id="PF03235"/>
    </source>
</evidence>
<accession>A0A4Y8V941</accession>
<dbReference type="AlphaFoldDB" id="A0A4Y8V941"/>
<dbReference type="GeneID" id="302996382"/>
<comment type="caution">
    <text evidence="2">The sequence shown here is derived from an EMBL/GenBank/DDBJ whole genome shotgun (WGS) entry which is preliminary data.</text>
</comment>
<feature type="domain" description="GmrSD restriction endonucleases N-terminal" evidence="1">
    <location>
        <begin position="8"/>
        <end position="258"/>
    </location>
</feature>
<sequence>MKTGRYNIKQLLTNPEVEQIIIPEIQRDYVWKKQNVLGLLKSICDHYTQKKALSLDIKCNGKELPENIHNYLTDEYLRIRFNTHVGFIYAYHDPTYSGKLFLIDGQQRITTISLLLLAVYCKDSDQDSKDAYRKEYFKNSLPKLDYKVRETAHDFIVSFIDFALSHENTNFKQSSEYYDIYSKDVTANSILENYQTILKFIEDNQILENRKNFLDYLENYIEFNYFDTNLSEQGERLYLYMNSRGEELSEQENVKALLIEKSSQKLADSELWENWQNFFWAKRGQNPNADKGFESFLVMSAIIHLCTQTEKSSSDKEKYIKSLIESNFIRTYIEDSSSFDISWLKSIFQAIEKLASRNGISDGYLRAGWIENIKYMIDYVTILGCTYYLMLYPDAIELEVKRIGMHLKNICFYSNNSKNPINAIIVSLESLKKMGDSKVRDIADCKLPEISINFISDSDKEIAQLYKQNQRIDWEKVFWNVINYNENHFNSFIQGNLSILLHLCVKELSPNELENTFKLFVDRIYQIEKDDDWTKKNELRRKLLEYGDYSLPDGGGSASLAPWMERWNFIEDGDDWMSLFTAWKNQDTENKFNILKKYVNNEPTDFTNKHDWISFLRNPKYECFGFMKQRKFLWWEGENGLSPHVILLSGHQASEFSSRELAIQILDKLLKPAHWIWNYNTCVIDFKLHDNSYVTIKPDDMKYYLDIVYHWSEEKPFWGLRLGHRTDELGIDILNKLNSNTKYKWSCSEEENNKRKFIVERFYENNKGDTDETAAQEIQSKVEKLLEEICTTLG</sequence>
<organism evidence="2 3">
    <name type="scientific">Segatella hominis</name>
    <dbReference type="NCBI Taxonomy" id="2518605"/>
    <lineage>
        <taxon>Bacteria</taxon>
        <taxon>Pseudomonadati</taxon>
        <taxon>Bacteroidota</taxon>
        <taxon>Bacteroidia</taxon>
        <taxon>Bacteroidales</taxon>
        <taxon>Prevotellaceae</taxon>
        <taxon>Segatella</taxon>
    </lineage>
</organism>
<dbReference type="Proteomes" id="UP000297872">
    <property type="component" value="Unassembled WGS sequence"/>
</dbReference>
<reference evidence="2 3" key="1">
    <citation type="submission" date="2019-02" db="EMBL/GenBank/DDBJ databases">
        <title>Draft Genome Sequence of the Prevotella sp. BCRC 81118, Isolated from Human Feces.</title>
        <authorList>
            <person name="Huang C.-H."/>
        </authorList>
    </citation>
    <scope>NUCLEOTIDE SEQUENCE [LARGE SCALE GENOMIC DNA]</scope>
    <source>
        <strain evidence="2 3">BCRC 81118</strain>
    </source>
</reference>
<dbReference type="InterPro" id="IPR004919">
    <property type="entry name" value="GmrSD_N"/>
</dbReference>
<dbReference type="OrthoDB" id="9798761at2"/>
<gene>
    <name evidence="2" type="ORF">EXN75_14015</name>
</gene>
<dbReference type="PANTHER" id="PTHR35149">
    <property type="entry name" value="SLL5132 PROTEIN"/>
    <property type="match status" value="1"/>
</dbReference>
<evidence type="ECO:0000313" key="2">
    <source>
        <dbReference type="EMBL" id="TFH76314.1"/>
    </source>
</evidence>
<name>A0A4Y8V941_9BACT</name>
<dbReference type="PANTHER" id="PTHR35149:SF2">
    <property type="entry name" value="DUF262 DOMAIN-CONTAINING PROTEIN"/>
    <property type="match status" value="1"/>
</dbReference>
<dbReference type="EMBL" id="SGVY01000049">
    <property type="protein sequence ID" value="TFH76314.1"/>
    <property type="molecule type" value="Genomic_DNA"/>
</dbReference>
<protein>
    <submittedName>
        <fullName evidence="2">DUF262 domain-containing protein</fullName>
    </submittedName>
</protein>
<dbReference type="Pfam" id="PF03235">
    <property type="entry name" value="GmrSD_N"/>
    <property type="match status" value="1"/>
</dbReference>
<dbReference type="RefSeq" id="WP_134844274.1">
    <property type="nucleotide sequence ID" value="NZ_SGVY01000049.1"/>
</dbReference>
<proteinExistence type="predicted"/>